<accession>A0ABP7PIA3</accession>
<dbReference type="InterPro" id="IPR051156">
    <property type="entry name" value="Mito/Outer_Membr_Metalloprot"/>
</dbReference>
<protein>
    <submittedName>
        <fullName evidence="8">M48 family metallopeptidase</fullName>
    </submittedName>
</protein>
<evidence type="ECO:0000259" key="7">
    <source>
        <dbReference type="Pfam" id="PF01435"/>
    </source>
</evidence>
<organism evidence="8 9">
    <name type="scientific">Allohahella marinimesophila</name>
    <dbReference type="NCBI Taxonomy" id="1054972"/>
    <lineage>
        <taxon>Bacteria</taxon>
        <taxon>Pseudomonadati</taxon>
        <taxon>Pseudomonadota</taxon>
        <taxon>Gammaproteobacteria</taxon>
        <taxon>Oceanospirillales</taxon>
        <taxon>Hahellaceae</taxon>
        <taxon>Allohahella</taxon>
    </lineage>
</organism>
<dbReference type="RefSeq" id="WP_344806849.1">
    <property type="nucleotide sequence ID" value="NZ_BAABBO010000011.1"/>
</dbReference>
<dbReference type="PROSITE" id="PS51257">
    <property type="entry name" value="PROKAR_LIPOPROTEIN"/>
    <property type="match status" value="1"/>
</dbReference>
<evidence type="ECO:0000256" key="3">
    <source>
        <dbReference type="ARBA" id="ARBA00022801"/>
    </source>
</evidence>
<keyword evidence="5 6" id="KW-0482">Metalloprotease</keyword>
<comment type="similarity">
    <text evidence="6">Belongs to the peptidase M48 family.</text>
</comment>
<dbReference type="InterPro" id="IPR001915">
    <property type="entry name" value="Peptidase_M48"/>
</dbReference>
<dbReference type="PANTHER" id="PTHR22726:SF24">
    <property type="entry name" value="M48 FAMILY METALLOPEPTIDASE"/>
    <property type="match status" value="1"/>
</dbReference>
<reference evidence="9" key="1">
    <citation type="journal article" date="2019" name="Int. J. Syst. Evol. Microbiol.">
        <title>The Global Catalogue of Microorganisms (GCM) 10K type strain sequencing project: providing services to taxonomists for standard genome sequencing and annotation.</title>
        <authorList>
            <consortium name="The Broad Institute Genomics Platform"/>
            <consortium name="The Broad Institute Genome Sequencing Center for Infectious Disease"/>
            <person name="Wu L."/>
            <person name="Ma J."/>
        </authorList>
    </citation>
    <scope>NUCLEOTIDE SEQUENCE [LARGE SCALE GENOMIC DNA]</scope>
    <source>
        <strain evidence="9">JCM 17555</strain>
    </source>
</reference>
<evidence type="ECO:0000313" key="8">
    <source>
        <dbReference type="EMBL" id="GAA3966115.1"/>
    </source>
</evidence>
<dbReference type="PANTHER" id="PTHR22726">
    <property type="entry name" value="METALLOENDOPEPTIDASE OMA1"/>
    <property type="match status" value="1"/>
</dbReference>
<keyword evidence="9" id="KW-1185">Reference proteome</keyword>
<dbReference type="Gene3D" id="3.30.2010.10">
    <property type="entry name" value="Metalloproteases ('zincins'), catalytic domain"/>
    <property type="match status" value="1"/>
</dbReference>
<evidence type="ECO:0000256" key="4">
    <source>
        <dbReference type="ARBA" id="ARBA00022833"/>
    </source>
</evidence>
<evidence type="ECO:0000313" key="9">
    <source>
        <dbReference type="Proteomes" id="UP001501337"/>
    </source>
</evidence>
<keyword evidence="3 6" id="KW-0378">Hydrolase</keyword>
<keyword evidence="4 6" id="KW-0862">Zinc</keyword>
<evidence type="ECO:0000256" key="6">
    <source>
        <dbReference type="RuleBase" id="RU003983"/>
    </source>
</evidence>
<proteinExistence type="inferred from homology"/>
<keyword evidence="2" id="KW-0479">Metal-binding</keyword>
<comment type="caution">
    <text evidence="8">The sequence shown here is derived from an EMBL/GenBank/DDBJ whole genome shotgun (WGS) entry which is preliminary data.</text>
</comment>
<evidence type="ECO:0000256" key="2">
    <source>
        <dbReference type="ARBA" id="ARBA00022723"/>
    </source>
</evidence>
<keyword evidence="1 6" id="KW-0645">Protease</keyword>
<sequence>MKPGLLFIATMLSLLTACQESPSGRSQLALLPDSMMDELGQEAFAEMKRQQPVETSPAVNAYVQCVAGHVIDAAVRVYPPESMPESWEVVVFDDPQPNAFALPGGKIGVHTGMLRLAQTPDQLAAVIGHEVAHVLADHGNERMTQQLGIQSVLYVVGFFSEGEGQRLLMEALGIGSQLGIALPFSRAHEREADLLGLNIMASAGFEPQQSVNLWRNMAAAAGGQPLEFLSTHPAHETRIERLQEEMEVALKLYQAATPASCAG</sequence>
<evidence type="ECO:0000256" key="1">
    <source>
        <dbReference type="ARBA" id="ARBA00022670"/>
    </source>
</evidence>
<feature type="domain" description="Peptidase M48" evidence="7">
    <location>
        <begin position="58"/>
        <end position="245"/>
    </location>
</feature>
<comment type="cofactor">
    <cofactor evidence="6">
        <name>Zn(2+)</name>
        <dbReference type="ChEBI" id="CHEBI:29105"/>
    </cofactor>
    <text evidence="6">Binds 1 zinc ion per subunit.</text>
</comment>
<evidence type="ECO:0000256" key="5">
    <source>
        <dbReference type="ARBA" id="ARBA00023049"/>
    </source>
</evidence>
<dbReference type="EMBL" id="BAABBO010000011">
    <property type="protein sequence ID" value="GAA3966115.1"/>
    <property type="molecule type" value="Genomic_DNA"/>
</dbReference>
<dbReference type="Proteomes" id="UP001501337">
    <property type="component" value="Unassembled WGS sequence"/>
</dbReference>
<dbReference type="CDD" id="cd07331">
    <property type="entry name" value="M48C_Oma1_like"/>
    <property type="match status" value="1"/>
</dbReference>
<dbReference type="Pfam" id="PF01435">
    <property type="entry name" value="Peptidase_M48"/>
    <property type="match status" value="1"/>
</dbReference>
<gene>
    <name evidence="8" type="ORF">GCM10022278_25030</name>
</gene>
<name>A0ABP7PIA3_9GAMM</name>